<evidence type="ECO:0000313" key="9">
    <source>
        <dbReference type="EMBL" id="NDV35163.1"/>
    </source>
</evidence>
<evidence type="ECO:0000256" key="8">
    <source>
        <dbReference type="SAM" id="Phobius"/>
    </source>
</evidence>
<reference evidence="9" key="1">
    <citation type="journal article" date="2020" name="J. Eukaryot. Microbiol.">
        <title>De novo Sequencing, Assembly and Annotation of the Transcriptome for the Free-Living Testate Amoeba Arcella intermedia.</title>
        <authorList>
            <person name="Ribeiro G.M."/>
            <person name="Porfirio-Sousa A.L."/>
            <person name="Maurer-Alcala X.X."/>
            <person name="Katz L.A."/>
            <person name="Lahr D.J.G."/>
        </authorList>
    </citation>
    <scope>NUCLEOTIDE SEQUENCE</scope>
</reference>
<dbReference type="Pfam" id="PF05875">
    <property type="entry name" value="Ceramidase"/>
    <property type="match status" value="1"/>
</dbReference>
<keyword evidence="4" id="KW-0378">Hydrolase</keyword>
<evidence type="ECO:0000256" key="5">
    <source>
        <dbReference type="ARBA" id="ARBA00022989"/>
    </source>
</evidence>
<evidence type="ECO:0000256" key="6">
    <source>
        <dbReference type="ARBA" id="ARBA00023136"/>
    </source>
</evidence>
<keyword evidence="7" id="KW-0862">Zinc</keyword>
<sequence>MAVYGVYGSICTPKKVPNKPNQYQQIHWAIWFYLFLGLTGIASAIYHATLHLYSHLFDEISESWAVLSIMYSLIEANLTLPTQNSTKKTLLIRTAGFLHGTIMSFLIININGFCEIHLFLLGISIILLVRNKTNQWKSEFGQKATKTNALVHSWLTNSLTYILVAFMLWTVDRVFCDTMSGLIVNPQFHAWWHILCAVGLYMAIQVALHCFDFNSKHSLAFSSPLPQILFAF</sequence>
<comment type="cofactor">
    <cofactor evidence="7">
        <name>Zn(2+)</name>
        <dbReference type="ChEBI" id="CHEBI:29105"/>
    </cofactor>
</comment>
<dbReference type="EMBL" id="GIBP01006194">
    <property type="protein sequence ID" value="NDV35163.1"/>
    <property type="molecule type" value="Transcribed_RNA"/>
</dbReference>
<feature type="binding site" evidence="7">
    <location>
        <position position="47"/>
    </location>
    <ligand>
        <name>Zn(2+)</name>
        <dbReference type="ChEBI" id="CHEBI:29105"/>
        <note>catalytic</note>
    </ligand>
</feature>
<dbReference type="PANTHER" id="PTHR46187:SF3">
    <property type="entry name" value="ALKALINE CERAMIDASE 3"/>
    <property type="match status" value="1"/>
</dbReference>
<feature type="transmembrane region" description="Helical" evidence="8">
    <location>
        <begin position="116"/>
        <end position="133"/>
    </location>
</feature>
<organism evidence="9">
    <name type="scientific">Arcella intermedia</name>
    <dbReference type="NCBI Taxonomy" id="1963864"/>
    <lineage>
        <taxon>Eukaryota</taxon>
        <taxon>Amoebozoa</taxon>
        <taxon>Tubulinea</taxon>
        <taxon>Elardia</taxon>
        <taxon>Arcellinida</taxon>
        <taxon>Sphaerothecina</taxon>
        <taxon>Arcellidae</taxon>
        <taxon>Arcella</taxon>
    </lineage>
</organism>
<evidence type="ECO:0000256" key="4">
    <source>
        <dbReference type="ARBA" id="ARBA00022801"/>
    </source>
</evidence>
<feature type="transmembrane region" description="Helical" evidence="8">
    <location>
        <begin position="154"/>
        <end position="171"/>
    </location>
</feature>
<protein>
    <recommendedName>
        <fullName evidence="10">Alkaline ceramidase</fullName>
    </recommendedName>
</protein>
<accession>A0A6B2LDN6</accession>
<evidence type="ECO:0000256" key="2">
    <source>
        <dbReference type="ARBA" id="ARBA00009780"/>
    </source>
</evidence>
<dbReference type="GO" id="GO:0046872">
    <property type="term" value="F:metal ion binding"/>
    <property type="evidence" value="ECO:0007669"/>
    <property type="project" value="UniProtKB-KW"/>
</dbReference>
<name>A0A6B2LDN6_9EUKA</name>
<dbReference type="GO" id="GO:0005789">
    <property type="term" value="C:endoplasmic reticulum membrane"/>
    <property type="evidence" value="ECO:0007669"/>
    <property type="project" value="TreeGrafter"/>
</dbReference>
<feature type="binding site" evidence="7">
    <location>
        <position position="189"/>
    </location>
    <ligand>
        <name>Zn(2+)</name>
        <dbReference type="ChEBI" id="CHEBI:29105"/>
        <note>catalytic</note>
    </ligand>
</feature>
<feature type="transmembrane region" description="Helical" evidence="8">
    <location>
        <begin position="191"/>
        <end position="211"/>
    </location>
</feature>
<evidence type="ECO:0000256" key="3">
    <source>
        <dbReference type="ARBA" id="ARBA00022692"/>
    </source>
</evidence>
<keyword evidence="7" id="KW-0479">Metal-binding</keyword>
<keyword evidence="3 8" id="KW-0812">Transmembrane</keyword>
<proteinExistence type="inferred from homology"/>
<evidence type="ECO:0000256" key="7">
    <source>
        <dbReference type="PIRSR" id="PIRSR608901-2"/>
    </source>
</evidence>
<feature type="transmembrane region" description="Helical" evidence="8">
    <location>
        <begin position="28"/>
        <end position="48"/>
    </location>
</feature>
<comment type="subcellular location">
    <subcellularLocation>
        <location evidence="1">Membrane</location>
        <topology evidence="1">Multi-pass membrane protein</topology>
    </subcellularLocation>
</comment>
<dbReference type="GO" id="GO:0006672">
    <property type="term" value="P:ceramide metabolic process"/>
    <property type="evidence" value="ECO:0007669"/>
    <property type="project" value="InterPro"/>
</dbReference>
<keyword evidence="5 8" id="KW-1133">Transmembrane helix</keyword>
<evidence type="ECO:0008006" key="10">
    <source>
        <dbReference type="Google" id="ProtNLM"/>
    </source>
</evidence>
<dbReference type="GO" id="GO:0016811">
    <property type="term" value="F:hydrolase activity, acting on carbon-nitrogen (but not peptide) bonds, in linear amides"/>
    <property type="evidence" value="ECO:0007669"/>
    <property type="project" value="InterPro"/>
</dbReference>
<dbReference type="PANTHER" id="PTHR46187">
    <property type="entry name" value="ALKALINE CERAMIDASE 3"/>
    <property type="match status" value="1"/>
</dbReference>
<dbReference type="AlphaFoldDB" id="A0A6B2LDN6"/>
<evidence type="ECO:0000256" key="1">
    <source>
        <dbReference type="ARBA" id="ARBA00004141"/>
    </source>
</evidence>
<dbReference type="InterPro" id="IPR008901">
    <property type="entry name" value="ACER"/>
</dbReference>
<feature type="binding site" evidence="7">
    <location>
        <position position="193"/>
    </location>
    <ligand>
        <name>Zn(2+)</name>
        <dbReference type="ChEBI" id="CHEBI:29105"/>
        <note>catalytic</note>
    </ligand>
</feature>
<comment type="similarity">
    <text evidence="2">Belongs to the alkaline ceramidase family.</text>
</comment>
<keyword evidence="6 8" id="KW-0472">Membrane</keyword>